<dbReference type="Gene3D" id="3.40.50.1110">
    <property type="entry name" value="SGNH hydrolase"/>
    <property type="match status" value="1"/>
</dbReference>
<comment type="caution">
    <text evidence="2">The sequence shown here is derived from an EMBL/GenBank/DDBJ whole genome shotgun (WGS) entry which is preliminary data.</text>
</comment>
<gene>
    <name evidence="2" type="ORF">SDC9_108271</name>
</gene>
<proteinExistence type="predicted"/>
<name>A0A645BE02_9ZZZZ</name>
<dbReference type="InterPro" id="IPR032616">
    <property type="entry name" value="DUF4886"/>
</dbReference>
<dbReference type="InterPro" id="IPR036514">
    <property type="entry name" value="SGNH_hydro_sf"/>
</dbReference>
<dbReference type="Pfam" id="PF16227">
    <property type="entry name" value="DUF4886"/>
    <property type="match status" value="1"/>
</dbReference>
<dbReference type="SMART" id="SM00635">
    <property type="entry name" value="BID_2"/>
    <property type="match status" value="1"/>
</dbReference>
<protein>
    <recommendedName>
        <fullName evidence="1">BIG2 domain-containing protein</fullName>
    </recommendedName>
</protein>
<evidence type="ECO:0000313" key="2">
    <source>
        <dbReference type="EMBL" id="MPM61413.1"/>
    </source>
</evidence>
<reference evidence="2" key="1">
    <citation type="submission" date="2019-08" db="EMBL/GenBank/DDBJ databases">
        <authorList>
            <person name="Kucharzyk K."/>
            <person name="Murdoch R.W."/>
            <person name="Higgins S."/>
            <person name="Loffler F."/>
        </authorList>
    </citation>
    <scope>NUCLEOTIDE SEQUENCE</scope>
</reference>
<dbReference type="Gene3D" id="2.60.40.1080">
    <property type="match status" value="1"/>
</dbReference>
<evidence type="ECO:0000259" key="1">
    <source>
        <dbReference type="SMART" id="SM00635"/>
    </source>
</evidence>
<dbReference type="InterPro" id="IPR008964">
    <property type="entry name" value="Invasin/intimin_cell_adhesion"/>
</dbReference>
<dbReference type="EMBL" id="VSSQ01018326">
    <property type="protein sequence ID" value="MPM61413.1"/>
    <property type="molecule type" value="Genomic_DNA"/>
</dbReference>
<dbReference type="InterPro" id="IPR003343">
    <property type="entry name" value="Big_2"/>
</dbReference>
<dbReference type="SUPFAM" id="SSF49373">
    <property type="entry name" value="Invasin/intimin cell-adhesion fragments"/>
    <property type="match status" value="1"/>
</dbReference>
<organism evidence="2">
    <name type="scientific">bioreactor metagenome</name>
    <dbReference type="NCBI Taxonomy" id="1076179"/>
    <lineage>
        <taxon>unclassified sequences</taxon>
        <taxon>metagenomes</taxon>
        <taxon>ecological metagenomes</taxon>
    </lineage>
</organism>
<dbReference type="AlphaFoldDB" id="A0A645BE02"/>
<sequence length="301" mass="32528">MVLVLMIFASCSDDNNIDLSNRKFVRIDQSSISMSIGEKMKVTATVDTIKGDAYKLSWSILDPNIAKVDNSNNNEGIITAVAAGKTVVKVESTDGKLMYFADLTVAAGAPAIKILTIGSGSGNDATVSYLQNLVKAAGKSLVIGNLYLDGASLEDHSKNISQNQAMYKYNRIAIDGSENLLNDKQLKSVVKGENWDYISIEENMPLSGKPEGYQAYLSGILEHLKKYATNPDVKYILHQPWAYAKNATDAGFINYNRNQESMFRAIVDAVSAAASSVNMDIVVPSGTAIQNGRPAILAKIC</sequence>
<accession>A0A645BE02</accession>
<feature type="domain" description="BIG2" evidence="1">
    <location>
        <begin position="21"/>
        <end position="101"/>
    </location>
</feature>
<dbReference type="Pfam" id="PF02368">
    <property type="entry name" value="Big_2"/>
    <property type="match status" value="1"/>
</dbReference>